<comment type="subcellular location">
    <subcellularLocation>
        <location evidence="8">Cytoplasm</location>
    </subcellularLocation>
</comment>
<dbReference type="OrthoDB" id="9809354at2"/>
<feature type="active site" evidence="8">
    <location>
        <position position="262"/>
    </location>
</feature>
<feature type="binding site" evidence="8">
    <location>
        <position position="334"/>
    </location>
    <ligand>
        <name>Mn(2+)</name>
        <dbReference type="ChEBI" id="CHEBI:29035"/>
        <label>2</label>
    </ligand>
</feature>
<proteinExistence type="inferred from homology"/>
<feature type="binding site" evidence="8">
    <location>
        <position position="250"/>
    </location>
    <ligand>
        <name>Mn(2+)</name>
        <dbReference type="ChEBI" id="CHEBI:29035"/>
        <label>2</label>
    </ligand>
</feature>
<keyword evidence="4 8" id="KW-0031">Aminopeptidase</keyword>
<feature type="binding site" evidence="8">
    <location>
        <position position="255"/>
    </location>
    <ligand>
        <name>Mn(2+)</name>
        <dbReference type="ChEBI" id="CHEBI:29035"/>
        <label>1</label>
    </ligand>
</feature>
<protein>
    <recommendedName>
        <fullName evidence="8">Probable cytosol aminopeptidase</fullName>
        <ecNumber evidence="8">3.4.11.1</ecNumber>
    </recommendedName>
    <alternativeName>
        <fullName evidence="8">Leucine aminopeptidase</fullName>
        <shortName evidence="8">LAP</shortName>
        <ecNumber evidence="8">3.4.11.10</ecNumber>
    </alternativeName>
    <alternativeName>
        <fullName evidence="8">Leucyl aminopeptidase</fullName>
    </alternativeName>
</protein>
<dbReference type="Proteomes" id="UP000308760">
    <property type="component" value="Unassembled WGS sequence"/>
</dbReference>
<dbReference type="SUPFAM" id="SSF52949">
    <property type="entry name" value="Macro domain-like"/>
    <property type="match status" value="1"/>
</dbReference>
<evidence type="ECO:0000256" key="1">
    <source>
        <dbReference type="ARBA" id="ARBA00000135"/>
    </source>
</evidence>
<dbReference type="EC" id="3.4.11.10" evidence="8"/>
<dbReference type="PROSITE" id="PS00631">
    <property type="entry name" value="CYTOSOL_AP"/>
    <property type="match status" value="1"/>
</dbReference>
<dbReference type="SUPFAM" id="SSF53187">
    <property type="entry name" value="Zn-dependent exopeptidases"/>
    <property type="match status" value="1"/>
</dbReference>
<evidence type="ECO:0000256" key="6">
    <source>
        <dbReference type="ARBA" id="ARBA00022801"/>
    </source>
</evidence>
<dbReference type="InterPro" id="IPR000819">
    <property type="entry name" value="Peptidase_M17_C"/>
</dbReference>
<feature type="binding site" evidence="8">
    <location>
        <position position="332"/>
    </location>
    <ligand>
        <name>Mn(2+)</name>
        <dbReference type="ChEBI" id="CHEBI:29035"/>
        <label>1</label>
    </ligand>
</feature>
<evidence type="ECO:0000256" key="4">
    <source>
        <dbReference type="ARBA" id="ARBA00022438"/>
    </source>
</evidence>
<keyword evidence="11" id="KW-1185">Reference proteome</keyword>
<feature type="binding site" evidence="8">
    <location>
        <position position="273"/>
    </location>
    <ligand>
        <name>Mn(2+)</name>
        <dbReference type="ChEBI" id="CHEBI:29035"/>
        <label>2</label>
    </ligand>
</feature>
<dbReference type="AlphaFoldDB" id="A0A4S8QFU0"/>
<dbReference type="Gene3D" id="3.40.220.10">
    <property type="entry name" value="Leucine Aminopeptidase, subunit E, domain 1"/>
    <property type="match status" value="1"/>
</dbReference>
<dbReference type="Pfam" id="PF00883">
    <property type="entry name" value="Peptidase_M17"/>
    <property type="match status" value="1"/>
</dbReference>
<accession>A0A4S8QFU0</accession>
<dbReference type="GO" id="GO:0005737">
    <property type="term" value="C:cytoplasm"/>
    <property type="evidence" value="ECO:0007669"/>
    <property type="project" value="UniProtKB-SubCell"/>
</dbReference>
<dbReference type="GO" id="GO:0070006">
    <property type="term" value="F:metalloaminopeptidase activity"/>
    <property type="evidence" value="ECO:0007669"/>
    <property type="project" value="InterPro"/>
</dbReference>
<dbReference type="Pfam" id="PF02789">
    <property type="entry name" value="Peptidase_M17_N"/>
    <property type="match status" value="1"/>
</dbReference>
<dbReference type="CDD" id="cd00433">
    <property type="entry name" value="Peptidase_M17"/>
    <property type="match status" value="1"/>
</dbReference>
<feature type="active site" evidence="8">
    <location>
        <position position="336"/>
    </location>
</feature>
<comment type="catalytic activity">
    <reaction evidence="2 8">
        <text>Release of an N-terminal amino acid, preferentially leucine, but not glutamic or aspartic acids.</text>
        <dbReference type="EC" id="3.4.11.10"/>
    </reaction>
</comment>
<name>A0A4S8QFU0_9ACTN</name>
<comment type="similarity">
    <text evidence="3 8">Belongs to the peptidase M17 family.</text>
</comment>
<keyword evidence="8" id="KW-0464">Manganese</keyword>
<dbReference type="EMBL" id="STGY01000005">
    <property type="protein sequence ID" value="THV43288.1"/>
    <property type="molecule type" value="Genomic_DNA"/>
</dbReference>
<keyword evidence="6 8" id="KW-0378">Hydrolase</keyword>
<dbReference type="PANTHER" id="PTHR11963">
    <property type="entry name" value="LEUCINE AMINOPEPTIDASE-RELATED"/>
    <property type="match status" value="1"/>
</dbReference>
<feature type="binding site" evidence="8">
    <location>
        <position position="255"/>
    </location>
    <ligand>
        <name>Mn(2+)</name>
        <dbReference type="ChEBI" id="CHEBI:29035"/>
        <label>2</label>
    </ligand>
</feature>
<evidence type="ECO:0000256" key="5">
    <source>
        <dbReference type="ARBA" id="ARBA00022670"/>
    </source>
</evidence>
<reference evidence="11" key="1">
    <citation type="submission" date="2019-04" db="EMBL/GenBank/DDBJ databases">
        <title>Nocardioides xinjiangensis sp. nov.</title>
        <authorList>
            <person name="Liu S."/>
        </authorList>
    </citation>
    <scope>NUCLEOTIDE SEQUENCE [LARGE SCALE GENOMIC DNA]</scope>
    <source>
        <strain evidence="11">18</strain>
    </source>
</reference>
<dbReference type="InterPro" id="IPR043472">
    <property type="entry name" value="Macro_dom-like"/>
</dbReference>
<dbReference type="GO" id="GO:0006508">
    <property type="term" value="P:proteolysis"/>
    <property type="evidence" value="ECO:0007669"/>
    <property type="project" value="UniProtKB-KW"/>
</dbReference>
<comment type="cofactor">
    <cofactor evidence="8">
        <name>Mn(2+)</name>
        <dbReference type="ChEBI" id="CHEBI:29035"/>
    </cofactor>
    <text evidence="8">Binds 2 manganese ions per subunit.</text>
</comment>
<evidence type="ECO:0000256" key="7">
    <source>
        <dbReference type="ARBA" id="ARBA00049972"/>
    </source>
</evidence>
<gene>
    <name evidence="8" type="primary">pepA</name>
    <name evidence="10" type="ORF">FAB82_02140</name>
</gene>
<feature type="binding site" evidence="8">
    <location>
        <position position="334"/>
    </location>
    <ligand>
        <name>Mn(2+)</name>
        <dbReference type="ChEBI" id="CHEBI:29035"/>
        <label>1</label>
    </ligand>
</feature>
<comment type="catalytic activity">
    <reaction evidence="1 8">
        <text>Release of an N-terminal amino acid, Xaa-|-Yaa-, in which Xaa is preferably Leu, but may be other amino acids including Pro although not Arg or Lys, and Yaa may be Pro. Amino acid amides and methyl esters are also readily hydrolyzed, but rates on arylamides are exceedingly low.</text>
        <dbReference type="EC" id="3.4.11.1"/>
    </reaction>
</comment>
<comment type="caution">
    <text evidence="10">The sequence shown here is derived from an EMBL/GenBank/DDBJ whole genome shotgun (WGS) entry which is preliminary data.</text>
</comment>
<dbReference type="InterPro" id="IPR023042">
    <property type="entry name" value="Peptidase_M17_leu_NH2_pept"/>
</dbReference>
<evidence type="ECO:0000256" key="8">
    <source>
        <dbReference type="HAMAP-Rule" id="MF_00181"/>
    </source>
</evidence>
<keyword evidence="5 8" id="KW-0645">Protease</keyword>
<sequence>MTDLISASGDIAAQSADVLVIGVFAGEDAPVIPESAATLDAAFGGRLAQSLAAFDNTGKASSLTRLPAPESLDAKLVFAVGLGDAEDLDDETLRRAAGTAIRSAFGKETVALAFEGDPEATATGAALGAYKFEGYKTEDNGDGAPETITILGAGEAAVTRAAILAEGVALTKDWADTPANLLRPPTFAIEIERAATAAGIEVEILDGEALSAGGYGGILAVGGGSSAEPRLVRLSYRPEGATGHVALVGKGITFDTGGISIKPVAGMWDMKGDMAGAAAVVGATIAAAKLELELNVTCTVALAENMVSGSSYRPSDVVTIRNGMTVEVLNTDAEGRLVLADAMSRALEDEPDALYDVATLTGGQVVALGKRTFGLMGTDSETELVRRIGDQTGERGWPMPFPEDIVKLMDSSIADVAQCATGLKRDAHMIQGGVFLSKFVPDEVPWAHLDIAGPADSDSSYGYVSKGASGVPVRTLVALLEEYQ</sequence>
<evidence type="ECO:0000313" key="11">
    <source>
        <dbReference type="Proteomes" id="UP000308760"/>
    </source>
</evidence>
<evidence type="ECO:0000259" key="9">
    <source>
        <dbReference type="PROSITE" id="PS00631"/>
    </source>
</evidence>
<keyword evidence="8" id="KW-0479">Metal-binding</keyword>
<keyword evidence="8" id="KW-0963">Cytoplasm</keyword>
<dbReference type="HAMAP" id="MF_00181">
    <property type="entry name" value="Cytosol_peptidase_M17"/>
    <property type="match status" value="1"/>
</dbReference>
<dbReference type="InterPro" id="IPR008283">
    <property type="entry name" value="Peptidase_M17_N"/>
</dbReference>
<dbReference type="PANTHER" id="PTHR11963:SF23">
    <property type="entry name" value="CYTOSOL AMINOPEPTIDASE"/>
    <property type="match status" value="1"/>
</dbReference>
<evidence type="ECO:0000256" key="2">
    <source>
        <dbReference type="ARBA" id="ARBA00000967"/>
    </source>
</evidence>
<dbReference type="EC" id="3.4.11.1" evidence="8"/>
<dbReference type="RefSeq" id="WP_136532893.1">
    <property type="nucleotide sequence ID" value="NZ_STGY01000005.1"/>
</dbReference>
<organism evidence="10 11">
    <name type="scientific">Glycomyces buryatensis</name>
    <dbReference type="NCBI Taxonomy" id="2570927"/>
    <lineage>
        <taxon>Bacteria</taxon>
        <taxon>Bacillati</taxon>
        <taxon>Actinomycetota</taxon>
        <taxon>Actinomycetes</taxon>
        <taxon>Glycomycetales</taxon>
        <taxon>Glycomycetaceae</taxon>
        <taxon>Glycomyces</taxon>
    </lineage>
</organism>
<dbReference type="Gene3D" id="3.40.630.10">
    <property type="entry name" value="Zn peptidases"/>
    <property type="match status" value="1"/>
</dbReference>
<evidence type="ECO:0000313" key="10">
    <source>
        <dbReference type="EMBL" id="THV43288.1"/>
    </source>
</evidence>
<dbReference type="NCBIfam" id="NF002073">
    <property type="entry name" value="PRK00913.1-2"/>
    <property type="match status" value="1"/>
</dbReference>
<dbReference type="PRINTS" id="PR00481">
    <property type="entry name" value="LAMNOPPTDASE"/>
</dbReference>
<dbReference type="GO" id="GO:0030145">
    <property type="term" value="F:manganese ion binding"/>
    <property type="evidence" value="ECO:0007669"/>
    <property type="project" value="UniProtKB-UniRule"/>
</dbReference>
<reference evidence="10 11" key="2">
    <citation type="submission" date="2019-05" db="EMBL/GenBank/DDBJ databases">
        <title>Glycomyces buryatensis sp. nov.</title>
        <authorList>
            <person name="Nikitina E."/>
        </authorList>
    </citation>
    <scope>NUCLEOTIDE SEQUENCE [LARGE SCALE GENOMIC DNA]</scope>
    <source>
        <strain evidence="10 11">18</strain>
    </source>
</reference>
<evidence type="ECO:0000256" key="3">
    <source>
        <dbReference type="ARBA" id="ARBA00009528"/>
    </source>
</evidence>
<dbReference type="InterPro" id="IPR011356">
    <property type="entry name" value="Leucine_aapep/pepB"/>
</dbReference>
<feature type="domain" description="Cytosol aminopeptidase" evidence="9">
    <location>
        <begin position="330"/>
        <end position="337"/>
    </location>
</feature>
<comment type="function">
    <text evidence="7 8">Presumably involved in the processing and regular turnover of intracellular proteins. Catalyzes the removal of unsubstituted N-terminal amino acids from various peptides.</text>
</comment>